<evidence type="ECO:0000313" key="1">
    <source>
        <dbReference type="EMBL" id="PJZ25033.1"/>
    </source>
</evidence>
<sequence length="72" mass="8594">MDSKAGSYSRYFHKPTNNEEIQTKETQHELFRKKKIFFTALFSVPEEKKEIGRFWTEALERLAELLRKIQGS</sequence>
<dbReference type="AlphaFoldDB" id="A0A2M9XBG7"/>
<organism evidence="1 2">
    <name type="scientific">Leptospira hartskeerlii</name>
    <dbReference type="NCBI Taxonomy" id="2023177"/>
    <lineage>
        <taxon>Bacteria</taxon>
        <taxon>Pseudomonadati</taxon>
        <taxon>Spirochaetota</taxon>
        <taxon>Spirochaetia</taxon>
        <taxon>Leptospirales</taxon>
        <taxon>Leptospiraceae</taxon>
        <taxon>Leptospira</taxon>
    </lineage>
</organism>
<comment type="caution">
    <text evidence="1">The sequence shown here is derived from an EMBL/GenBank/DDBJ whole genome shotgun (WGS) entry which is preliminary data.</text>
</comment>
<reference evidence="1 2" key="1">
    <citation type="submission" date="2017-07" db="EMBL/GenBank/DDBJ databases">
        <title>Leptospira spp. isolated from tropical soils.</title>
        <authorList>
            <person name="Thibeaux R."/>
            <person name="Iraola G."/>
            <person name="Ferres I."/>
            <person name="Bierque E."/>
            <person name="Girault D."/>
            <person name="Soupe-Gilbert M.-E."/>
            <person name="Picardeau M."/>
            <person name="Goarant C."/>
        </authorList>
    </citation>
    <scope>NUCLEOTIDE SEQUENCE [LARGE SCALE GENOMIC DNA]</scope>
    <source>
        <strain evidence="1 2">MCA1-C-A1</strain>
    </source>
</reference>
<protein>
    <submittedName>
        <fullName evidence="1">Uncharacterized protein</fullName>
    </submittedName>
</protein>
<dbReference type="EMBL" id="NPDN01000006">
    <property type="protein sequence ID" value="PJZ25033.1"/>
    <property type="molecule type" value="Genomic_DNA"/>
</dbReference>
<dbReference type="OrthoDB" id="332376at2"/>
<dbReference type="Proteomes" id="UP000232196">
    <property type="component" value="Unassembled WGS sequence"/>
</dbReference>
<proteinExistence type="predicted"/>
<accession>A0A2M9XBG7</accession>
<evidence type="ECO:0000313" key="2">
    <source>
        <dbReference type="Proteomes" id="UP000232196"/>
    </source>
</evidence>
<gene>
    <name evidence="1" type="ORF">CH357_12520</name>
</gene>
<name>A0A2M9XBG7_9LEPT</name>
<keyword evidence="2" id="KW-1185">Reference proteome</keyword>
<dbReference type="RefSeq" id="WP_100707111.1">
    <property type="nucleotide sequence ID" value="NZ_NPDL01000005.1"/>
</dbReference>